<dbReference type="AlphaFoldDB" id="A0A917QLV4"/>
<dbReference type="RefSeq" id="WP_189321088.1">
    <property type="nucleotide sequence ID" value="NZ_BMPQ01000003.1"/>
</dbReference>
<proteinExistence type="predicted"/>
<dbReference type="Pfam" id="PF04213">
    <property type="entry name" value="HtaA"/>
    <property type="match status" value="2"/>
</dbReference>
<evidence type="ECO:0000256" key="2">
    <source>
        <dbReference type="SAM" id="Phobius"/>
    </source>
</evidence>
<keyword evidence="2" id="KW-1133">Transmembrane helix</keyword>
<feature type="compositionally biased region" description="Pro residues" evidence="1">
    <location>
        <begin position="192"/>
        <end position="201"/>
    </location>
</feature>
<evidence type="ECO:0000313" key="5">
    <source>
        <dbReference type="EMBL" id="GGK55518.1"/>
    </source>
</evidence>
<keyword evidence="3" id="KW-0732">Signal</keyword>
<protein>
    <recommendedName>
        <fullName evidence="4">Htaa domain-containing protein</fullName>
    </recommendedName>
</protein>
<dbReference type="InterPro" id="IPR007331">
    <property type="entry name" value="Htaa"/>
</dbReference>
<dbReference type="InterPro" id="IPR006311">
    <property type="entry name" value="TAT_signal"/>
</dbReference>
<reference evidence="5" key="2">
    <citation type="submission" date="2020-09" db="EMBL/GenBank/DDBJ databases">
        <authorList>
            <person name="Sun Q."/>
            <person name="Ohkuma M."/>
        </authorList>
    </citation>
    <scope>NUCLEOTIDE SEQUENCE</scope>
    <source>
        <strain evidence="5">JCM 3035</strain>
    </source>
</reference>
<evidence type="ECO:0000259" key="4">
    <source>
        <dbReference type="Pfam" id="PF04213"/>
    </source>
</evidence>
<feature type="transmembrane region" description="Helical" evidence="2">
    <location>
        <begin position="467"/>
        <end position="488"/>
    </location>
</feature>
<feature type="signal peptide" evidence="3">
    <location>
        <begin position="1"/>
        <end position="33"/>
    </location>
</feature>
<organism evidence="5 6">
    <name type="scientific">Streptomyces flaveus</name>
    <dbReference type="NCBI Taxonomy" id="66370"/>
    <lineage>
        <taxon>Bacteria</taxon>
        <taxon>Bacillati</taxon>
        <taxon>Actinomycetota</taxon>
        <taxon>Actinomycetes</taxon>
        <taxon>Kitasatosporales</taxon>
        <taxon>Streptomycetaceae</taxon>
        <taxon>Streptomyces</taxon>
        <taxon>Streptomyces aurantiacus group</taxon>
    </lineage>
</organism>
<evidence type="ECO:0000256" key="3">
    <source>
        <dbReference type="SAM" id="SignalP"/>
    </source>
</evidence>
<gene>
    <name evidence="5" type="ORF">GCM10010094_14990</name>
</gene>
<feature type="region of interest" description="Disordered" evidence="1">
    <location>
        <begin position="170"/>
        <end position="247"/>
    </location>
</feature>
<feature type="compositionally biased region" description="Low complexity" evidence="1">
    <location>
        <begin position="202"/>
        <end position="224"/>
    </location>
</feature>
<reference evidence="5" key="1">
    <citation type="journal article" date="2014" name="Int. J. Syst. Evol. Microbiol.">
        <title>Complete genome sequence of Corynebacterium casei LMG S-19264T (=DSM 44701T), isolated from a smear-ripened cheese.</title>
        <authorList>
            <consortium name="US DOE Joint Genome Institute (JGI-PGF)"/>
            <person name="Walter F."/>
            <person name="Albersmeier A."/>
            <person name="Kalinowski J."/>
            <person name="Ruckert C."/>
        </authorList>
    </citation>
    <scope>NUCLEOTIDE SEQUENCE</scope>
    <source>
        <strain evidence="5">JCM 3035</strain>
    </source>
</reference>
<feature type="region of interest" description="Disordered" evidence="1">
    <location>
        <begin position="409"/>
        <end position="449"/>
    </location>
</feature>
<dbReference type="PROSITE" id="PS51318">
    <property type="entry name" value="TAT"/>
    <property type="match status" value="1"/>
</dbReference>
<name>A0A917QLV4_9ACTN</name>
<feature type="chain" id="PRO_5037599939" description="Htaa domain-containing protein" evidence="3">
    <location>
        <begin position="34"/>
        <end position="497"/>
    </location>
</feature>
<dbReference type="Proteomes" id="UP000637788">
    <property type="component" value="Unassembled WGS sequence"/>
</dbReference>
<feature type="domain" description="Htaa" evidence="4">
    <location>
        <begin position="244"/>
        <end position="404"/>
    </location>
</feature>
<keyword evidence="2" id="KW-0812">Transmembrane</keyword>
<feature type="compositionally biased region" description="Low complexity" evidence="1">
    <location>
        <begin position="420"/>
        <end position="431"/>
    </location>
</feature>
<dbReference type="EMBL" id="BMPQ01000003">
    <property type="protein sequence ID" value="GGK55518.1"/>
    <property type="molecule type" value="Genomic_DNA"/>
</dbReference>
<feature type="domain" description="Htaa" evidence="4">
    <location>
        <begin position="42"/>
        <end position="182"/>
    </location>
</feature>
<keyword evidence="6" id="KW-1185">Reference proteome</keyword>
<evidence type="ECO:0000313" key="6">
    <source>
        <dbReference type="Proteomes" id="UP000637788"/>
    </source>
</evidence>
<keyword evidence="2" id="KW-0472">Membrane</keyword>
<accession>A0A917QLV4</accession>
<sequence>MAANRRRPIALAGAVATVLAFGATALVATTASAAEVPLKDYELTWGIKESYRTYVTGMAQGTFTPADGAKQAAGNGAFTFVEGTGTYDDQAHTVDLGFKGSLKIQSTAHGFELTLSDVKFDSKDAVITADVTKGAATTQDVPLADVTVTRDMKNMATKLTKEAADTFGSASYTGAAGDPLTVEDKGTTTPPTDDPTTPPTEDPTTAPTEDPTTPPTAGNPTSPSTTPPADTPPSTAPTKGDIADGTLGWGVKQSFREYVVGSIAKGEVTVSGGATQASGNGAFTFVDGSGTYDTEADALSAAFKGSVNFKGHEENGTYGLDLTLSDLKAKIDGDSGTLTADVNSLGEKSDDVVLADLQPGSADLVAEDDVITLSDVTAKITAAGSDAFGGFYDAGEELDPLDLSVALSADAGLPPTDDPGASATPTSDTGAGTSGGTGAGTTGSTTGGTTGGGVTGGLAATGSSVPAGALGAVAAVTVAAGAGVVFAVRRRRAGEQG</sequence>
<feature type="compositionally biased region" description="Gly residues" evidence="1">
    <location>
        <begin position="432"/>
        <end position="449"/>
    </location>
</feature>
<comment type="caution">
    <text evidence="5">The sequence shown here is derived from an EMBL/GenBank/DDBJ whole genome shotgun (WGS) entry which is preliminary data.</text>
</comment>
<feature type="compositionally biased region" description="Pro residues" evidence="1">
    <location>
        <begin position="225"/>
        <end position="235"/>
    </location>
</feature>
<evidence type="ECO:0000256" key="1">
    <source>
        <dbReference type="SAM" id="MobiDB-lite"/>
    </source>
</evidence>